<accession>A0A0F9R4A8</accession>
<dbReference type="AlphaFoldDB" id="A0A0F9R4A8"/>
<gene>
    <name evidence="1" type="ORF">LCGC14_0938690</name>
</gene>
<comment type="caution">
    <text evidence="1">The sequence shown here is derived from an EMBL/GenBank/DDBJ whole genome shotgun (WGS) entry which is preliminary data.</text>
</comment>
<name>A0A0F9R4A8_9ZZZZ</name>
<reference evidence="1" key="1">
    <citation type="journal article" date="2015" name="Nature">
        <title>Complex archaea that bridge the gap between prokaryotes and eukaryotes.</title>
        <authorList>
            <person name="Spang A."/>
            <person name="Saw J.H."/>
            <person name="Jorgensen S.L."/>
            <person name="Zaremba-Niedzwiedzka K."/>
            <person name="Martijn J."/>
            <person name="Lind A.E."/>
            <person name="van Eijk R."/>
            <person name="Schleper C."/>
            <person name="Guy L."/>
            <person name="Ettema T.J."/>
        </authorList>
    </citation>
    <scope>NUCLEOTIDE SEQUENCE</scope>
</reference>
<organism evidence="1">
    <name type="scientific">marine sediment metagenome</name>
    <dbReference type="NCBI Taxonomy" id="412755"/>
    <lineage>
        <taxon>unclassified sequences</taxon>
        <taxon>metagenomes</taxon>
        <taxon>ecological metagenomes</taxon>
    </lineage>
</organism>
<evidence type="ECO:0000313" key="1">
    <source>
        <dbReference type="EMBL" id="KKN20126.1"/>
    </source>
</evidence>
<dbReference type="EMBL" id="LAZR01003270">
    <property type="protein sequence ID" value="KKN20126.1"/>
    <property type="molecule type" value="Genomic_DNA"/>
</dbReference>
<sequence length="63" mass="7102">MFKVEQESFRPSGFKVSVGDGKRGGYPARDLAEVREALEHYYMMAHHPALNRSSCPLCRGMTV</sequence>
<protein>
    <submittedName>
        <fullName evidence="1">Uncharacterized protein</fullName>
    </submittedName>
</protein>
<proteinExistence type="predicted"/>